<name>A0A9P6EAU3_9AGAR</name>
<protein>
    <submittedName>
        <fullName evidence="8">NADP-dependent oxidoreductase domain-containing protein</fullName>
    </submittedName>
</protein>
<dbReference type="Proteomes" id="UP000807306">
    <property type="component" value="Unassembled WGS sequence"/>
</dbReference>
<evidence type="ECO:0000256" key="3">
    <source>
        <dbReference type="ARBA" id="ARBA00023002"/>
    </source>
</evidence>
<evidence type="ECO:0000313" key="9">
    <source>
        <dbReference type="Proteomes" id="UP000807306"/>
    </source>
</evidence>
<keyword evidence="9" id="KW-1185">Reference proteome</keyword>
<feature type="site" description="Lowers pKa of active site Tyr" evidence="6">
    <location>
        <position position="76"/>
    </location>
</feature>
<dbReference type="OrthoDB" id="416253at2759"/>
<dbReference type="PANTHER" id="PTHR43827">
    <property type="entry name" value="2,5-DIKETO-D-GLUCONIC ACID REDUCTASE"/>
    <property type="match status" value="1"/>
</dbReference>
<comment type="caution">
    <text evidence="8">The sequence shown here is derived from an EMBL/GenBank/DDBJ whole genome shotgun (WGS) entry which is preliminary data.</text>
</comment>
<keyword evidence="3" id="KW-0560">Oxidoreductase</keyword>
<dbReference type="InterPro" id="IPR036812">
    <property type="entry name" value="NAD(P)_OxRdtase_dom_sf"/>
</dbReference>
<feature type="binding site" evidence="5">
    <location>
        <position position="104"/>
    </location>
    <ligand>
        <name>substrate</name>
    </ligand>
</feature>
<evidence type="ECO:0000256" key="1">
    <source>
        <dbReference type="ARBA" id="ARBA00007905"/>
    </source>
</evidence>
<feature type="active site" description="Proton donor" evidence="4">
    <location>
        <position position="51"/>
    </location>
</feature>
<accession>A0A9P6EAU3</accession>
<dbReference type="AlphaFoldDB" id="A0A9P6EAU3"/>
<keyword evidence="2" id="KW-0521">NADP</keyword>
<evidence type="ECO:0000313" key="8">
    <source>
        <dbReference type="EMBL" id="KAF9525711.1"/>
    </source>
</evidence>
<dbReference type="SUPFAM" id="SSF51430">
    <property type="entry name" value="NAD(P)-linked oxidoreductase"/>
    <property type="match status" value="1"/>
</dbReference>
<evidence type="ECO:0000256" key="6">
    <source>
        <dbReference type="PIRSR" id="PIRSR000097-3"/>
    </source>
</evidence>
<dbReference type="PRINTS" id="PR00069">
    <property type="entry name" value="ALDKETRDTASE"/>
</dbReference>
<evidence type="ECO:0000256" key="4">
    <source>
        <dbReference type="PIRSR" id="PIRSR000097-1"/>
    </source>
</evidence>
<dbReference type="PIRSF" id="PIRSF000097">
    <property type="entry name" value="AKR"/>
    <property type="match status" value="1"/>
</dbReference>
<comment type="similarity">
    <text evidence="1">Belongs to the aldo/keto reductase family.</text>
</comment>
<dbReference type="PANTHER" id="PTHR43827:SF3">
    <property type="entry name" value="NADP-DEPENDENT OXIDOREDUCTASE DOMAIN-CONTAINING PROTEIN"/>
    <property type="match status" value="1"/>
</dbReference>
<feature type="domain" description="NADP-dependent oxidoreductase" evidence="7">
    <location>
        <begin position="26"/>
        <end position="184"/>
    </location>
</feature>
<proteinExistence type="inferred from homology"/>
<dbReference type="EMBL" id="MU157880">
    <property type="protein sequence ID" value="KAF9525711.1"/>
    <property type="molecule type" value="Genomic_DNA"/>
</dbReference>
<organism evidence="8 9">
    <name type="scientific">Crepidotus variabilis</name>
    <dbReference type="NCBI Taxonomy" id="179855"/>
    <lineage>
        <taxon>Eukaryota</taxon>
        <taxon>Fungi</taxon>
        <taxon>Dikarya</taxon>
        <taxon>Basidiomycota</taxon>
        <taxon>Agaricomycotina</taxon>
        <taxon>Agaricomycetes</taxon>
        <taxon>Agaricomycetidae</taxon>
        <taxon>Agaricales</taxon>
        <taxon>Agaricineae</taxon>
        <taxon>Crepidotaceae</taxon>
        <taxon>Crepidotus</taxon>
    </lineage>
</organism>
<dbReference type="InterPro" id="IPR023210">
    <property type="entry name" value="NADP_OxRdtase_dom"/>
</dbReference>
<evidence type="ECO:0000259" key="7">
    <source>
        <dbReference type="Pfam" id="PF00248"/>
    </source>
</evidence>
<reference evidence="8" key="1">
    <citation type="submission" date="2020-11" db="EMBL/GenBank/DDBJ databases">
        <authorList>
            <consortium name="DOE Joint Genome Institute"/>
            <person name="Ahrendt S."/>
            <person name="Riley R."/>
            <person name="Andreopoulos W."/>
            <person name="Labutti K."/>
            <person name="Pangilinan J."/>
            <person name="Ruiz-Duenas F.J."/>
            <person name="Barrasa J.M."/>
            <person name="Sanchez-Garcia M."/>
            <person name="Camarero S."/>
            <person name="Miyauchi S."/>
            <person name="Serrano A."/>
            <person name="Linde D."/>
            <person name="Babiker R."/>
            <person name="Drula E."/>
            <person name="Ayuso-Fernandez I."/>
            <person name="Pacheco R."/>
            <person name="Padilla G."/>
            <person name="Ferreira P."/>
            <person name="Barriuso J."/>
            <person name="Kellner H."/>
            <person name="Castanera R."/>
            <person name="Alfaro M."/>
            <person name="Ramirez L."/>
            <person name="Pisabarro A.G."/>
            <person name="Kuo A."/>
            <person name="Tritt A."/>
            <person name="Lipzen A."/>
            <person name="He G."/>
            <person name="Yan M."/>
            <person name="Ng V."/>
            <person name="Cullen D."/>
            <person name="Martin F."/>
            <person name="Rosso M.-N."/>
            <person name="Henrissat B."/>
            <person name="Hibbett D."/>
            <person name="Martinez A.T."/>
            <person name="Grigoriev I.V."/>
        </authorList>
    </citation>
    <scope>NUCLEOTIDE SEQUENCE</scope>
    <source>
        <strain evidence="8">CBS 506.95</strain>
    </source>
</reference>
<evidence type="ECO:0000256" key="5">
    <source>
        <dbReference type="PIRSR" id="PIRSR000097-2"/>
    </source>
</evidence>
<sequence length="265" mass="29063">MPFGKVKLNDGNEIPAIAFGTGSALRGSDVTSCILQALNVGFCHLDTAQRYGSESSVGEAIKESRLPHSELFVTTKYNWGPIRQTLEESLEKLGRPYVDLYMPHFADIVSIHEWKEFEKIKQDRLASIGVSNYNLQQLQALVKHAKIKPSVNQIALHPYNYRENKALLEYAARNDIIISAYSCLTPITQFPGGPVDAPVAAAATRRGVAPAQILLAWVRAKGAVIVAISTKAERLREFLDAGDIRPLTDDEIRAIDVAGARGPPT</sequence>
<dbReference type="GO" id="GO:0016616">
    <property type="term" value="F:oxidoreductase activity, acting on the CH-OH group of donors, NAD or NADP as acceptor"/>
    <property type="evidence" value="ECO:0007669"/>
    <property type="project" value="UniProtKB-ARBA"/>
</dbReference>
<evidence type="ECO:0000256" key="2">
    <source>
        <dbReference type="ARBA" id="ARBA00022857"/>
    </source>
</evidence>
<gene>
    <name evidence="8" type="ORF">CPB83DRAFT_516007</name>
</gene>
<dbReference type="Pfam" id="PF00248">
    <property type="entry name" value="Aldo_ket_red"/>
    <property type="match status" value="1"/>
</dbReference>
<dbReference type="Gene3D" id="3.20.20.100">
    <property type="entry name" value="NADP-dependent oxidoreductase domain"/>
    <property type="match status" value="1"/>
</dbReference>
<dbReference type="InterPro" id="IPR020471">
    <property type="entry name" value="AKR"/>
</dbReference>